<keyword evidence="1" id="KW-0812">Transmembrane</keyword>
<feature type="transmembrane region" description="Helical" evidence="1">
    <location>
        <begin position="7"/>
        <end position="26"/>
    </location>
</feature>
<proteinExistence type="predicted"/>
<gene>
    <name evidence="2" type="ORF">AFL42_14610</name>
</gene>
<organism evidence="2 3">
    <name type="scientific">Oceanobacillus caeni</name>
    <dbReference type="NCBI Taxonomy" id="405946"/>
    <lineage>
        <taxon>Bacteria</taxon>
        <taxon>Bacillati</taxon>
        <taxon>Bacillota</taxon>
        <taxon>Bacilli</taxon>
        <taxon>Bacillales</taxon>
        <taxon>Bacillaceae</taxon>
        <taxon>Oceanobacillus</taxon>
    </lineage>
</organism>
<dbReference type="Proteomes" id="UP000037854">
    <property type="component" value="Unassembled WGS sequence"/>
</dbReference>
<accession>A0ABR5MGF6</accession>
<evidence type="ECO:0000256" key="1">
    <source>
        <dbReference type="SAM" id="Phobius"/>
    </source>
</evidence>
<keyword evidence="1" id="KW-0472">Membrane</keyword>
<protein>
    <submittedName>
        <fullName evidence="2">Uncharacterized protein</fullName>
    </submittedName>
</protein>
<name>A0ABR5MGF6_9BACI</name>
<feature type="transmembrane region" description="Helical" evidence="1">
    <location>
        <begin position="66"/>
        <end position="81"/>
    </location>
</feature>
<dbReference type="RefSeq" id="WP_047186651.1">
    <property type="nucleotide sequence ID" value="NZ_JAHHXM010000009.1"/>
</dbReference>
<evidence type="ECO:0000313" key="3">
    <source>
        <dbReference type="Proteomes" id="UP000037854"/>
    </source>
</evidence>
<comment type="caution">
    <text evidence="2">The sequence shown here is derived from an EMBL/GenBank/DDBJ whole genome shotgun (WGS) entry which is preliminary data.</text>
</comment>
<evidence type="ECO:0000313" key="2">
    <source>
        <dbReference type="EMBL" id="KPH71701.1"/>
    </source>
</evidence>
<keyword evidence="1" id="KW-1133">Transmembrane helix</keyword>
<reference evidence="2 3" key="1">
    <citation type="submission" date="2015-07" db="EMBL/GenBank/DDBJ databases">
        <title>High-quality draft genome sequence of Oceanobacillus caeni HM6, a bacillus isolated from a human feces.</title>
        <authorList>
            <person name="Kumar J."/>
            <person name="Verma M.K."/>
            <person name="Pandey R."/>
            <person name="Bhambi M."/>
            <person name="Chauhan N."/>
        </authorList>
    </citation>
    <scope>NUCLEOTIDE SEQUENCE [LARGE SCALE GENOMIC DNA]</scope>
    <source>
        <strain evidence="2 3">HM6</strain>
    </source>
</reference>
<keyword evidence="3" id="KW-1185">Reference proteome</keyword>
<feature type="transmembrane region" description="Helical" evidence="1">
    <location>
        <begin position="32"/>
        <end position="54"/>
    </location>
</feature>
<sequence length="83" mass="9442">MKSPLEKFTLVEILSIGIAAVVGLFAMIQGYFILLFITFYFIAISLVCEAFIFLHKKDTAHAGKQLVRAVCIFIFITYMIFQI</sequence>
<dbReference type="EMBL" id="LGTK01000067">
    <property type="protein sequence ID" value="KPH71701.1"/>
    <property type="molecule type" value="Genomic_DNA"/>
</dbReference>